<keyword evidence="3" id="KW-1185">Reference proteome</keyword>
<gene>
    <name evidence="2" type="ORF">E2C01_100535</name>
</gene>
<dbReference type="EMBL" id="VSRR010143017">
    <property type="protein sequence ID" value="MPD04824.1"/>
    <property type="molecule type" value="Genomic_DNA"/>
</dbReference>
<sequence>MNTILYAAVATPVERMEGCGEAGMAGLRDAPSLEPRSRGDATLTTKPPAWLTGLPLLSASSPLSESVCFVPRGGE</sequence>
<dbReference type="Proteomes" id="UP000324222">
    <property type="component" value="Unassembled WGS sequence"/>
</dbReference>
<feature type="region of interest" description="Disordered" evidence="1">
    <location>
        <begin position="25"/>
        <end position="45"/>
    </location>
</feature>
<protein>
    <submittedName>
        <fullName evidence="2">Uncharacterized protein</fullName>
    </submittedName>
</protein>
<evidence type="ECO:0000256" key="1">
    <source>
        <dbReference type="SAM" id="MobiDB-lite"/>
    </source>
</evidence>
<evidence type="ECO:0000313" key="2">
    <source>
        <dbReference type="EMBL" id="MPD04824.1"/>
    </source>
</evidence>
<proteinExistence type="predicted"/>
<dbReference type="AlphaFoldDB" id="A0A5B7KDJ3"/>
<reference evidence="2 3" key="1">
    <citation type="submission" date="2019-05" db="EMBL/GenBank/DDBJ databases">
        <title>Another draft genome of Portunus trituberculatus and its Hox gene families provides insights of decapod evolution.</title>
        <authorList>
            <person name="Jeong J.-H."/>
            <person name="Song I."/>
            <person name="Kim S."/>
            <person name="Choi T."/>
            <person name="Kim D."/>
            <person name="Ryu S."/>
            <person name="Kim W."/>
        </authorList>
    </citation>
    <scope>NUCLEOTIDE SEQUENCE [LARGE SCALE GENOMIC DNA]</scope>
    <source>
        <tissue evidence="2">Muscle</tissue>
    </source>
</reference>
<organism evidence="2 3">
    <name type="scientific">Portunus trituberculatus</name>
    <name type="common">Swimming crab</name>
    <name type="synonym">Neptunus trituberculatus</name>
    <dbReference type="NCBI Taxonomy" id="210409"/>
    <lineage>
        <taxon>Eukaryota</taxon>
        <taxon>Metazoa</taxon>
        <taxon>Ecdysozoa</taxon>
        <taxon>Arthropoda</taxon>
        <taxon>Crustacea</taxon>
        <taxon>Multicrustacea</taxon>
        <taxon>Malacostraca</taxon>
        <taxon>Eumalacostraca</taxon>
        <taxon>Eucarida</taxon>
        <taxon>Decapoda</taxon>
        <taxon>Pleocyemata</taxon>
        <taxon>Brachyura</taxon>
        <taxon>Eubrachyura</taxon>
        <taxon>Portunoidea</taxon>
        <taxon>Portunidae</taxon>
        <taxon>Portuninae</taxon>
        <taxon>Portunus</taxon>
    </lineage>
</organism>
<comment type="caution">
    <text evidence="2">The sequence shown here is derived from an EMBL/GenBank/DDBJ whole genome shotgun (WGS) entry which is preliminary data.</text>
</comment>
<evidence type="ECO:0000313" key="3">
    <source>
        <dbReference type="Proteomes" id="UP000324222"/>
    </source>
</evidence>
<accession>A0A5B7KDJ3</accession>
<name>A0A5B7KDJ3_PORTR</name>